<name>A0ABV1BFC2_9FIRM</name>
<dbReference type="InterPro" id="IPR042070">
    <property type="entry name" value="PucR_C-HTH_sf"/>
</dbReference>
<comment type="caution">
    <text evidence="2">The sequence shown here is derived from an EMBL/GenBank/DDBJ whole genome shotgun (WGS) entry which is preliminary data.</text>
</comment>
<dbReference type="Gene3D" id="1.10.10.2840">
    <property type="entry name" value="PucR C-terminal helix-turn-helix domain"/>
    <property type="match status" value="1"/>
</dbReference>
<dbReference type="PANTHER" id="PTHR33744">
    <property type="entry name" value="CARBOHYDRATE DIACID REGULATOR"/>
    <property type="match status" value="1"/>
</dbReference>
<dbReference type="InterPro" id="IPR025736">
    <property type="entry name" value="PucR_C-HTH_dom"/>
</dbReference>
<evidence type="ECO:0000313" key="3">
    <source>
        <dbReference type="Proteomes" id="UP001473063"/>
    </source>
</evidence>
<reference evidence="2 3" key="1">
    <citation type="submission" date="2024-03" db="EMBL/GenBank/DDBJ databases">
        <title>Human intestinal bacterial collection.</title>
        <authorList>
            <person name="Pauvert C."/>
            <person name="Hitch T.C.A."/>
            <person name="Clavel T."/>
        </authorList>
    </citation>
    <scope>NUCLEOTIDE SEQUENCE [LARGE SCALE GENOMIC DNA]</scope>
    <source>
        <strain evidence="2 3">CLA-JM-H16</strain>
    </source>
</reference>
<organism evidence="2 3">
    <name type="scientific">Blautia aquisgranensis</name>
    <dbReference type="NCBI Taxonomy" id="3133153"/>
    <lineage>
        <taxon>Bacteria</taxon>
        <taxon>Bacillati</taxon>
        <taxon>Bacillota</taxon>
        <taxon>Clostridia</taxon>
        <taxon>Lachnospirales</taxon>
        <taxon>Lachnospiraceae</taxon>
        <taxon>Blautia</taxon>
    </lineage>
</organism>
<dbReference type="Proteomes" id="UP001473063">
    <property type="component" value="Unassembled WGS sequence"/>
</dbReference>
<dbReference type="InterPro" id="IPR051448">
    <property type="entry name" value="CdaR-like_regulators"/>
</dbReference>
<dbReference type="Pfam" id="PF13556">
    <property type="entry name" value="HTH_30"/>
    <property type="match status" value="1"/>
</dbReference>
<dbReference type="RefSeq" id="WP_349056458.1">
    <property type="nucleotide sequence ID" value="NZ_JBBMEJ010000006.1"/>
</dbReference>
<proteinExistence type="predicted"/>
<sequence>MKLSAKLICYHLQKSFPIHTSRLDVSPVLSCPVCYERQVPLKDGRIYLVTDPDFQLTFRHPKNILFLMVGTEYRNSGLSQPNMCIIPEDIPANTVLNRLQEIFLLYDQWNQSLMDSRLRNASIQELLDLTDCIIPNPMMLIGMDFTIIASRSWPLDGLSNSVLGSSEASWTLVDSLKQDPNYEDAFYKTGYFYYPGNGISVPALCVNISNNDKAVYRLMFSTGEAPLDDTFGFILEYLSQMVSHALSTGIMHNRDKAFPLHQIFISILTDPGADYVKISQQLTNVGWLSSHMYLCILVQTGLIDQKNLTLNAICNYLENTIPASCATEYKGNAILFINLDLCTMTVHEISDKIEGFIKSSMLSAGYSRKMLGHFNFHRQYIQASVALQVGKRKNPAESIHHFNTIALPYILEQATRKLPAYMVCHEKLLAMKYKDEAGQSHLYDTLRCLLEHNQNIAHTANALFIHRTTLLYRLDKIKAFLDSDLTDRDEILYLLLSFHLMDMESENRGNTPSKN</sequence>
<dbReference type="PANTHER" id="PTHR33744:SF15">
    <property type="entry name" value="CARBOHYDRATE DIACID REGULATOR"/>
    <property type="match status" value="1"/>
</dbReference>
<evidence type="ECO:0000313" key="2">
    <source>
        <dbReference type="EMBL" id="MEQ2370632.1"/>
    </source>
</evidence>
<dbReference type="EMBL" id="JBBMEJ010000006">
    <property type="protein sequence ID" value="MEQ2370632.1"/>
    <property type="molecule type" value="Genomic_DNA"/>
</dbReference>
<keyword evidence="3" id="KW-1185">Reference proteome</keyword>
<gene>
    <name evidence="2" type="ORF">WMO28_06670</name>
</gene>
<accession>A0ABV1BFC2</accession>
<feature type="domain" description="PucR C-terminal helix-turn-helix" evidence="1">
    <location>
        <begin position="442"/>
        <end position="499"/>
    </location>
</feature>
<protein>
    <submittedName>
        <fullName evidence="2">Helix-turn-helix domain-containing protein</fullName>
    </submittedName>
</protein>
<evidence type="ECO:0000259" key="1">
    <source>
        <dbReference type="Pfam" id="PF13556"/>
    </source>
</evidence>